<dbReference type="GO" id="GO:0030170">
    <property type="term" value="F:pyridoxal phosphate binding"/>
    <property type="evidence" value="ECO:0007669"/>
    <property type="project" value="InterPro"/>
</dbReference>
<protein>
    <recommendedName>
        <fullName evidence="1">MOSC domain-containing protein</fullName>
    </recommendedName>
</protein>
<name>A0AAD4CVC1_ASPNN</name>
<proteinExistence type="predicted"/>
<dbReference type="AlphaFoldDB" id="A0AAD4CVC1"/>
<dbReference type="InterPro" id="IPR005302">
    <property type="entry name" value="MoCF_Sase_C"/>
</dbReference>
<dbReference type="Gene3D" id="2.40.33.20">
    <property type="entry name" value="PK beta-barrel domain-like"/>
    <property type="match status" value="1"/>
</dbReference>
<reference evidence="2" key="1">
    <citation type="journal article" date="2019" name="Beilstein J. Org. Chem.">
        <title>Nanangenines: drimane sesquiterpenoids as the dominant metabolite cohort of a novel Australian fungus, Aspergillus nanangensis.</title>
        <authorList>
            <person name="Lacey H.J."/>
            <person name="Gilchrist C.L.M."/>
            <person name="Crombie A."/>
            <person name="Kalaitzis J.A."/>
            <person name="Vuong D."/>
            <person name="Rutledge P.J."/>
            <person name="Turner P."/>
            <person name="Pitt J.I."/>
            <person name="Lacey E."/>
            <person name="Chooi Y.H."/>
            <person name="Piggott A.M."/>
        </authorList>
    </citation>
    <scope>NUCLEOTIDE SEQUENCE</scope>
    <source>
        <strain evidence="2">MST-FP2251</strain>
    </source>
</reference>
<dbReference type="GO" id="GO:0030151">
    <property type="term" value="F:molybdenum ion binding"/>
    <property type="evidence" value="ECO:0007669"/>
    <property type="project" value="InterPro"/>
</dbReference>
<reference evidence="2" key="2">
    <citation type="submission" date="2020-02" db="EMBL/GenBank/DDBJ databases">
        <authorList>
            <person name="Gilchrist C.L.M."/>
            <person name="Chooi Y.-H."/>
        </authorList>
    </citation>
    <scope>NUCLEOTIDE SEQUENCE</scope>
    <source>
        <strain evidence="2">MST-FP2251</strain>
    </source>
</reference>
<dbReference type="SUPFAM" id="SSF50800">
    <property type="entry name" value="PK beta-barrel domain-like"/>
    <property type="match status" value="1"/>
</dbReference>
<evidence type="ECO:0000313" key="2">
    <source>
        <dbReference type="EMBL" id="KAF9893153.1"/>
    </source>
</evidence>
<gene>
    <name evidence="2" type="ORF">FE257_012565</name>
</gene>
<dbReference type="PANTHER" id="PTHR36930">
    <property type="entry name" value="METAL-SULFUR CLUSTER BIOSYNTHESIS PROTEINS YUAD-RELATED"/>
    <property type="match status" value="1"/>
</dbReference>
<accession>A0AAD4CVC1</accession>
<dbReference type="GO" id="GO:0003824">
    <property type="term" value="F:catalytic activity"/>
    <property type="evidence" value="ECO:0007669"/>
    <property type="project" value="InterPro"/>
</dbReference>
<dbReference type="InterPro" id="IPR011037">
    <property type="entry name" value="Pyrv_Knase-like_insert_dom_sf"/>
</dbReference>
<evidence type="ECO:0000313" key="3">
    <source>
        <dbReference type="Proteomes" id="UP001194746"/>
    </source>
</evidence>
<comment type="caution">
    <text evidence="2">The sequence shown here is derived from an EMBL/GenBank/DDBJ whole genome shotgun (WGS) entry which is preliminary data.</text>
</comment>
<dbReference type="PANTHER" id="PTHR36930:SF1">
    <property type="entry name" value="MOSC DOMAIN-CONTAINING PROTEIN"/>
    <property type="match status" value="1"/>
</dbReference>
<feature type="domain" description="MOSC" evidence="1">
    <location>
        <begin position="23"/>
        <end position="180"/>
    </location>
</feature>
<dbReference type="PROSITE" id="PS51340">
    <property type="entry name" value="MOSC"/>
    <property type="match status" value="1"/>
</dbReference>
<keyword evidence="3" id="KW-1185">Reference proteome</keyword>
<dbReference type="InterPro" id="IPR052716">
    <property type="entry name" value="MOSC_domain"/>
</dbReference>
<dbReference type="Proteomes" id="UP001194746">
    <property type="component" value="Unassembled WGS sequence"/>
</dbReference>
<organism evidence="2 3">
    <name type="scientific">Aspergillus nanangensis</name>
    <dbReference type="NCBI Taxonomy" id="2582783"/>
    <lineage>
        <taxon>Eukaryota</taxon>
        <taxon>Fungi</taxon>
        <taxon>Dikarya</taxon>
        <taxon>Ascomycota</taxon>
        <taxon>Pezizomycotina</taxon>
        <taxon>Eurotiomycetes</taxon>
        <taxon>Eurotiomycetidae</taxon>
        <taxon>Eurotiales</taxon>
        <taxon>Aspergillaceae</taxon>
        <taxon>Aspergillus</taxon>
        <taxon>Aspergillus subgen. Circumdati</taxon>
    </lineage>
</organism>
<evidence type="ECO:0000259" key="1">
    <source>
        <dbReference type="PROSITE" id="PS51340"/>
    </source>
</evidence>
<dbReference type="Pfam" id="PF03473">
    <property type="entry name" value="MOSC"/>
    <property type="match status" value="1"/>
</dbReference>
<dbReference type="EMBL" id="VCAU01000009">
    <property type="protein sequence ID" value="KAF9893153.1"/>
    <property type="molecule type" value="Genomic_DNA"/>
</dbReference>
<sequence length="191" mass="20704">MTIQTTAAVTSVSVSSKHSFSKNPARSITLITGLGVEGDSHKGATVQHRSRLHIKPPPRNLRQVHLIPMELFDAVTTSKKLRSGDLGENITTQGIDLKRLSRGTRLRFVAANGATTATTPTVQITGLRNPCPQIDQFQTGLKEKMLVRDANRQIVGRLAGVMAIVEHGGEIRPGMRIVVEAPAQFLPLECV</sequence>